<keyword evidence="9 12" id="KW-0456">Lyase</keyword>
<dbReference type="GO" id="GO:0009097">
    <property type="term" value="P:isoleucine biosynthetic process"/>
    <property type="evidence" value="ECO:0007669"/>
    <property type="project" value="UniProtKB-UniRule"/>
</dbReference>
<dbReference type="Pfam" id="PF00585">
    <property type="entry name" value="Thr_dehydrat_C"/>
    <property type="match status" value="1"/>
</dbReference>
<name>A0A926JDP4_9RHOB</name>
<keyword evidence="8 12" id="KW-0663">Pyridoxal phosphate</keyword>
<evidence type="ECO:0000259" key="13">
    <source>
        <dbReference type="PROSITE" id="PS51672"/>
    </source>
</evidence>
<comment type="subunit">
    <text evidence="5 12">Homotetramer.</text>
</comment>
<evidence type="ECO:0000256" key="7">
    <source>
        <dbReference type="ARBA" id="ARBA00022624"/>
    </source>
</evidence>
<dbReference type="InterPro" id="IPR001721">
    <property type="entry name" value="TD_ACT-like"/>
</dbReference>
<evidence type="ECO:0000256" key="9">
    <source>
        <dbReference type="ARBA" id="ARBA00023239"/>
    </source>
</evidence>
<dbReference type="FunFam" id="3.40.50.1100:FF:000005">
    <property type="entry name" value="Threonine dehydratase catabolic"/>
    <property type="match status" value="1"/>
</dbReference>
<dbReference type="InterPro" id="IPR050147">
    <property type="entry name" value="Ser/Thr_Dehydratase"/>
</dbReference>
<keyword evidence="15" id="KW-1185">Reference proteome</keyword>
<dbReference type="InterPro" id="IPR036052">
    <property type="entry name" value="TrpB-like_PALP_sf"/>
</dbReference>
<dbReference type="PROSITE" id="PS51672">
    <property type="entry name" value="ACT_LIKE"/>
    <property type="match status" value="1"/>
</dbReference>
<dbReference type="EMBL" id="JACOQL010000004">
    <property type="protein sequence ID" value="MBC9247899.1"/>
    <property type="molecule type" value="Genomic_DNA"/>
</dbReference>
<dbReference type="InterPro" id="IPR000634">
    <property type="entry name" value="Ser/Thr_deHydtase_PyrdxlP-BS"/>
</dbReference>
<dbReference type="Gene3D" id="3.40.1020.10">
    <property type="entry name" value="Biosynthetic Threonine Deaminase, Domain 3"/>
    <property type="match status" value="1"/>
</dbReference>
<dbReference type="PROSITE" id="PS00165">
    <property type="entry name" value="DEHYDRATASE_SER_THR"/>
    <property type="match status" value="1"/>
</dbReference>
<evidence type="ECO:0000256" key="3">
    <source>
        <dbReference type="ARBA" id="ARBA00004810"/>
    </source>
</evidence>
<accession>A0A926JDP4</accession>
<dbReference type="AlphaFoldDB" id="A0A926JDP4"/>
<dbReference type="GO" id="GO:0030170">
    <property type="term" value="F:pyridoxal phosphate binding"/>
    <property type="evidence" value="ECO:0007669"/>
    <property type="project" value="InterPro"/>
</dbReference>
<comment type="catalytic activity">
    <reaction evidence="1 12">
        <text>L-threonine = 2-oxobutanoate + NH4(+)</text>
        <dbReference type="Rhea" id="RHEA:22108"/>
        <dbReference type="ChEBI" id="CHEBI:16763"/>
        <dbReference type="ChEBI" id="CHEBI:28938"/>
        <dbReference type="ChEBI" id="CHEBI:57926"/>
        <dbReference type="EC" id="4.3.1.19"/>
    </reaction>
</comment>
<dbReference type="CDD" id="cd01562">
    <property type="entry name" value="Thr-dehyd"/>
    <property type="match status" value="1"/>
</dbReference>
<dbReference type="InterPro" id="IPR011820">
    <property type="entry name" value="IlvA"/>
</dbReference>
<dbReference type="GO" id="GO:0006565">
    <property type="term" value="P:L-serine catabolic process"/>
    <property type="evidence" value="ECO:0007669"/>
    <property type="project" value="TreeGrafter"/>
</dbReference>
<proteinExistence type="inferred from homology"/>
<dbReference type="PANTHER" id="PTHR48078:SF11">
    <property type="entry name" value="THREONINE DEHYDRATASE, MITOCHONDRIAL"/>
    <property type="match status" value="1"/>
</dbReference>
<evidence type="ECO:0000256" key="8">
    <source>
        <dbReference type="ARBA" id="ARBA00022898"/>
    </source>
</evidence>
<dbReference type="SUPFAM" id="SSF55021">
    <property type="entry name" value="ACT-like"/>
    <property type="match status" value="1"/>
</dbReference>
<dbReference type="NCBIfam" id="NF006390">
    <property type="entry name" value="PRK08639.1"/>
    <property type="match status" value="1"/>
</dbReference>
<evidence type="ECO:0000256" key="4">
    <source>
        <dbReference type="ARBA" id="ARBA00010869"/>
    </source>
</evidence>
<keyword evidence="10 12" id="KW-0100">Branched-chain amino acid biosynthesis</keyword>
<dbReference type="InterPro" id="IPR038110">
    <property type="entry name" value="TD_ACT-like_sf"/>
</dbReference>
<dbReference type="GO" id="GO:0003941">
    <property type="term" value="F:L-serine ammonia-lyase activity"/>
    <property type="evidence" value="ECO:0007669"/>
    <property type="project" value="TreeGrafter"/>
</dbReference>
<comment type="caution">
    <text evidence="14">The sequence shown here is derived from an EMBL/GenBank/DDBJ whole genome shotgun (WGS) entry which is preliminary data.</text>
</comment>
<evidence type="ECO:0000256" key="10">
    <source>
        <dbReference type="ARBA" id="ARBA00023304"/>
    </source>
</evidence>
<evidence type="ECO:0000313" key="14">
    <source>
        <dbReference type="EMBL" id="MBC9247899.1"/>
    </source>
</evidence>
<evidence type="ECO:0000256" key="11">
    <source>
        <dbReference type="ARBA" id="ARBA00025527"/>
    </source>
</evidence>
<feature type="domain" description="ACT-like" evidence="13">
    <location>
        <begin position="333"/>
        <end position="406"/>
    </location>
</feature>
<dbReference type="InterPro" id="IPR045865">
    <property type="entry name" value="ACT-like_dom_sf"/>
</dbReference>
<evidence type="ECO:0000256" key="1">
    <source>
        <dbReference type="ARBA" id="ARBA00001274"/>
    </source>
</evidence>
<organism evidence="14 15">
    <name type="scientific">Paracoccus amoyensis</name>
    <dbReference type="NCBI Taxonomy" id="2760093"/>
    <lineage>
        <taxon>Bacteria</taxon>
        <taxon>Pseudomonadati</taxon>
        <taxon>Pseudomonadota</taxon>
        <taxon>Alphaproteobacteria</taxon>
        <taxon>Rhodobacterales</taxon>
        <taxon>Paracoccaceae</taxon>
        <taxon>Paracoccus</taxon>
    </lineage>
</organism>
<dbReference type="InterPro" id="IPR001926">
    <property type="entry name" value="TrpB-like_PALP"/>
</dbReference>
<keyword evidence="6 12" id="KW-0028">Amino-acid biosynthesis</keyword>
<dbReference type="RefSeq" id="WP_187794384.1">
    <property type="nucleotide sequence ID" value="NZ_JACOQL010000004.1"/>
</dbReference>
<keyword evidence="7 12" id="KW-0412">Isoleucine biosynthesis</keyword>
<evidence type="ECO:0000313" key="15">
    <source>
        <dbReference type="Proteomes" id="UP000608594"/>
    </source>
</evidence>
<dbReference type="SUPFAM" id="SSF53686">
    <property type="entry name" value="Tryptophan synthase beta subunit-like PLP-dependent enzymes"/>
    <property type="match status" value="1"/>
</dbReference>
<dbReference type="Pfam" id="PF00291">
    <property type="entry name" value="PALP"/>
    <property type="match status" value="1"/>
</dbReference>
<sequence length="415" mass="44733">MENFVASVRQAEAAIRDLFEPTPLQRNDHLSAKYGADIWLKREDLTPVRSYKLRGAFNAIRKLMTPGGATNAHFVCASAGNHAQGVAYACRHFGAKGTIFMPVTTPKQKIDKTKIFGGDSVEIVLTGDYFDQTLAAAQAFAVEQDAQFISPFDAPDIIEGQATVALEILDQLGVAPDLVVLPVGGGGLSSGVVRYLGDSAPETDFAFAEPLGGASLQAALEAGAPVALPAVDSFVDGAAVARIGALPFETLRRFKPSDVHLAPEDRICRTMLDMLNIEGIVLEPAGALTVDVLDDLGDLRGQTVVCVCSGGNFDFERLPEVKERAQRFAGIKKYFVLRLPQRPGALRELLELMGPNDDIARFEYLKKSARNFGSILIGIETNDPSNLHTFSQRLAQAGIAHRDITNDEILAELLV</sequence>
<comment type="function">
    <text evidence="11 12">Catalyzes the anaerobic formation of alpha-ketobutyrate and ammonia from threonine in a two-step reaction. The first step involved a dehydration of threonine and a production of enamine intermediates (aminocrotonate), which tautomerizes to its imine form (iminobutyrate). Both intermediates are unstable and short-lived. The second step is the nonenzymatic hydrolysis of the enamine/imine intermediates to form 2-ketobutyrate and free ammonia. In the low water environment of the cell, the second step is accelerated by RidA.</text>
</comment>
<dbReference type="EC" id="4.3.1.19" evidence="12"/>
<evidence type="ECO:0000256" key="12">
    <source>
        <dbReference type="RuleBase" id="RU362012"/>
    </source>
</evidence>
<evidence type="ECO:0000256" key="6">
    <source>
        <dbReference type="ARBA" id="ARBA00022605"/>
    </source>
</evidence>
<dbReference type="Proteomes" id="UP000608594">
    <property type="component" value="Unassembled WGS sequence"/>
</dbReference>
<reference evidence="14" key="1">
    <citation type="submission" date="2020-08" db="EMBL/GenBank/DDBJ databases">
        <title>Paracoccus amoyensis sp. nov., isolated from the surface seawater at coast of Xiamen, Fujian.</title>
        <authorList>
            <person name="Lyu L."/>
        </authorList>
    </citation>
    <scope>NUCLEOTIDE SEQUENCE</scope>
    <source>
        <strain evidence="14">11-3</strain>
    </source>
</reference>
<gene>
    <name evidence="12 14" type="primary">ilvA</name>
    <name evidence="14" type="ORF">H4P12_14555</name>
</gene>
<dbReference type="Gene3D" id="3.40.50.1100">
    <property type="match status" value="2"/>
</dbReference>
<evidence type="ECO:0000256" key="2">
    <source>
        <dbReference type="ARBA" id="ARBA00001933"/>
    </source>
</evidence>
<comment type="pathway">
    <text evidence="3 12">Amino-acid biosynthesis; L-isoleucine biosynthesis; 2-oxobutanoate from L-threonine: step 1/1.</text>
</comment>
<dbReference type="NCBIfam" id="TIGR02079">
    <property type="entry name" value="THD1"/>
    <property type="match status" value="1"/>
</dbReference>
<comment type="cofactor">
    <cofactor evidence="2 12">
        <name>pyridoxal 5'-phosphate</name>
        <dbReference type="ChEBI" id="CHEBI:597326"/>
    </cofactor>
</comment>
<evidence type="ECO:0000256" key="5">
    <source>
        <dbReference type="ARBA" id="ARBA00011881"/>
    </source>
</evidence>
<dbReference type="GO" id="GO:0004794">
    <property type="term" value="F:threonine deaminase activity"/>
    <property type="evidence" value="ECO:0007669"/>
    <property type="project" value="UniProtKB-UniRule"/>
</dbReference>
<dbReference type="GO" id="GO:0006567">
    <property type="term" value="P:L-threonine catabolic process"/>
    <property type="evidence" value="ECO:0007669"/>
    <property type="project" value="TreeGrafter"/>
</dbReference>
<protein>
    <recommendedName>
        <fullName evidence="12">L-threonine dehydratase</fullName>
        <ecNumber evidence="12">4.3.1.19</ecNumber>
    </recommendedName>
    <alternativeName>
        <fullName evidence="12">Threonine deaminase</fullName>
    </alternativeName>
</protein>
<comment type="similarity">
    <text evidence="4 12">Belongs to the serine/threonine dehydratase family.</text>
</comment>
<dbReference type="PANTHER" id="PTHR48078">
    <property type="entry name" value="THREONINE DEHYDRATASE, MITOCHONDRIAL-RELATED"/>
    <property type="match status" value="1"/>
</dbReference>